<dbReference type="Proteomes" id="UP000615446">
    <property type="component" value="Unassembled WGS sequence"/>
</dbReference>
<dbReference type="OrthoDB" id="2411647at2759"/>
<sequence length="140" mass="16697">MNPSDTNNVTSAPQQITETNSYHPTVFYHYLPNDFYYYHINCKEISYNTIAFLLNKFLNNNIQNNEYEHIFFYHQRHDNRFYKIICEIIDPSSITNYLNQNIHGHVIGQNANQEKLCFSGDQKENIESQLTQYLSQYLLN</sequence>
<protein>
    <submittedName>
        <fullName evidence="1">Uncharacterized protein</fullName>
    </submittedName>
</protein>
<reference evidence="1" key="1">
    <citation type="submission" date="2019-10" db="EMBL/GenBank/DDBJ databases">
        <title>Conservation and host-specific expression of non-tandemly repeated heterogenous ribosome RNA gene in arbuscular mycorrhizal fungi.</title>
        <authorList>
            <person name="Maeda T."/>
            <person name="Kobayashi Y."/>
            <person name="Nakagawa T."/>
            <person name="Ezawa T."/>
            <person name="Yamaguchi K."/>
            <person name="Bino T."/>
            <person name="Nishimoto Y."/>
            <person name="Shigenobu S."/>
            <person name="Kawaguchi M."/>
        </authorList>
    </citation>
    <scope>NUCLEOTIDE SEQUENCE</scope>
    <source>
        <strain evidence="1">HR1</strain>
    </source>
</reference>
<gene>
    <name evidence="1" type="ORF">RCL2_002202400</name>
</gene>
<accession>A0A8H3LZV2</accession>
<evidence type="ECO:0000313" key="1">
    <source>
        <dbReference type="EMBL" id="GES95350.1"/>
    </source>
</evidence>
<comment type="caution">
    <text evidence="1">The sequence shown here is derived from an EMBL/GenBank/DDBJ whole genome shotgun (WGS) entry which is preliminary data.</text>
</comment>
<organism evidence="1 2">
    <name type="scientific">Rhizophagus clarus</name>
    <dbReference type="NCBI Taxonomy" id="94130"/>
    <lineage>
        <taxon>Eukaryota</taxon>
        <taxon>Fungi</taxon>
        <taxon>Fungi incertae sedis</taxon>
        <taxon>Mucoromycota</taxon>
        <taxon>Glomeromycotina</taxon>
        <taxon>Glomeromycetes</taxon>
        <taxon>Glomerales</taxon>
        <taxon>Glomeraceae</taxon>
        <taxon>Rhizophagus</taxon>
    </lineage>
</organism>
<name>A0A8H3LZV2_9GLOM</name>
<proteinExistence type="predicted"/>
<dbReference type="AlphaFoldDB" id="A0A8H3LZV2"/>
<evidence type="ECO:0000313" key="2">
    <source>
        <dbReference type="Proteomes" id="UP000615446"/>
    </source>
</evidence>
<dbReference type="EMBL" id="BLAL01000242">
    <property type="protein sequence ID" value="GES95350.1"/>
    <property type="molecule type" value="Genomic_DNA"/>
</dbReference>